<evidence type="ECO:0000256" key="3">
    <source>
        <dbReference type="ARBA" id="ARBA00022840"/>
    </source>
</evidence>
<dbReference type="InterPro" id="IPR051120">
    <property type="entry name" value="ABC_AA/LPS_Transport"/>
</dbReference>
<dbReference type="GO" id="GO:0005886">
    <property type="term" value="C:plasma membrane"/>
    <property type="evidence" value="ECO:0007669"/>
    <property type="project" value="TreeGrafter"/>
</dbReference>
<dbReference type="OrthoDB" id="9805514at2"/>
<dbReference type="GO" id="GO:0016887">
    <property type="term" value="F:ATP hydrolysis activity"/>
    <property type="evidence" value="ECO:0007669"/>
    <property type="project" value="InterPro"/>
</dbReference>
<dbReference type="SMART" id="SM00382">
    <property type="entry name" value="AAA"/>
    <property type="match status" value="1"/>
</dbReference>
<dbReference type="PANTHER" id="PTHR45772:SF9">
    <property type="entry name" value="CONSERVED COMPONENT OF ABC TRANSPORTER FOR NATURAL AMINO ACIDS"/>
    <property type="match status" value="1"/>
</dbReference>
<dbReference type="PROSITE" id="PS50893">
    <property type="entry name" value="ABC_TRANSPORTER_2"/>
    <property type="match status" value="1"/>
</dbReference>
<evidence type="ECO:0000313" key="6">
    <source>
        <dbReference type="Proteomes" id="UP000305778"/>
    </source>
</evidence>
<evidence type="ECO:0000259" key="4">
    <source>
        <dbReference type="PROSITE" id="PS50893"/>
    </source>
</evidence>
<dbReference type="InterPro" id="IPR032823">
    <property type="entry name" value="BCA_ABC_TP_C"/>
</dbReference>
<dbReference type="InterPro" id="IPR003439">
    <property type="entry name" value="ABC_transporter-like_ATP-bd"/>
</dbReference>
<dbReference type="GO" id="GO:0005524">
    <property type="term" value="F:ATP binding"/>
    <property type="evidence" value="ECO:0007669"/>
    <property type="project" value="UniProtKB-KW"/>
</dbReference>
<dbReference type="Proteomes" id="UP000305778">
    <property type="component" value="Unassembled WGS sequence"/>
</dbReference>
<proteinExistence type="predicted"/>
<dbReference type="InterPro" id="IPR017871">
    <property type="entry name" value="ABC_transporter-like_CS"/>
</dbReference>
<dbReference type="CDD" id="cd03219">
    <property type="entry name" value="ABC_Mj1267_LivG_branched"/>
    <property type="match status" value="1"/>
</dbReference>
<dbReference type="PROSITE" id="PS00211">
    <property type="entry name" value="ABC_TRANSPORTER_1"/>
    <property type="match status" value="1"/>
</dbReference>
<dbReference type="RefSeq" id="WP_136728189.1">
    <property type="nucleotide sequence ID" value="NZ_SUMC01000049.1"/>
</dbReference>
<protein>
    <submittedName>
        <fullName evidence="5">ABC transporter ATP-binding protein</fullName>
    </submittedName>
</protein>
<name>A0A4U0SB94_9ACTN</name>
<keyword evidence="6" id="KW-1185">Reference proteome</keyword>
<evidence type="ECO:0000313" key="5">
    <source>
        <dbReference type="EMBL" id="TKA04671.1"/>
    </source>
</evidence>
<keyword evidence="3 5" id="KW-0067">ATP-binding</keyword>
<feature type="domain" description="ABC transporter" evidence="4">
    <location>
        <begin position="7"/>
        <end position="245"/>
    </location>
</feature>
<dbReference type="InterPro" id="IPR027417">
    <property type="entry name" value="P-loop_NTPase"/>
</dbReference>
<dbReference type="AlphaFoldDB" id="A0A4U0SB94"/>
<organism evidence="5 6">
    <name type="scientific">Actinacidiphila oryziradicis</name>
    <dbReference type="NCBI Taxonomy" id="2571141"/>
    <lineage>
        <taxon>Bacteria</taxon>
        <taxon>Bacillati</taxon>
        <taxon>Actinomycetota</taxon>
        <taxon>Actinomycetes</taxon>
        <taxon>Kitasatosporales</taxon>
        <taxon>Streptomycetaceae</taxon>
        <taxon>Actinacidiphila</taxon>
    </lineage>
</organism>
<keyword evidence="2" id="KW-0547">Nucleotide-binding</keyword>
<dbReference type="EMBL" id="SUMC01000049">
    <property type="protein sequence ID" value="TKA04671.1"/>
    <property type="molecule type" value="Genomic_DNA"/>
</dbReference>
<dbReference type="Gene3D" id="3.40.50.300">
    <property type="entry name" value="P-loop containing nucleotide triphosphate hydrolases"/>
    <property type="match status" value="1"/>
</dbReference>
<accession>A0A4U0SB94</accession>
<evidence type="ECO:0000256" key="2">
    <source>
        <dbReference type="ARBA" id="ARBA00022741"/>
    </source>
</evidence>
<dbReference type="PANTHER" id="PTHR45772">
    <property type="entry name" value="CONSERVED COMPONENT OF ABC TRANSPORTER FOR NATURAL AMINO ACIDS-RELATED"/>
    <property type="match status" value="1"/>
</dbReference>
<sequence>MTTAPLLEVRRLTKRFGGVTAVDDCSFTVRRGTVTALIGPNGSGKTTVFNLITGYLAADAGQIVFDGRAVTRPDPARLYRRGLSRTFQQPRAFDGLTVLENLVIAAGHGWRALAGRRLGARDAARGEALLEEFALARHRDTPAGELSYGQRKLLEFAALLMSDPALVLLDEPTAGVNPTMIATIERHVRERHASGTAFLLVEHDMNLVMRLCDPVIVLDGGTVIAEGPPSVVQSEPRVLDAYLGG</sequence>
<keyword evidence="1" id="KW-0813">Transport</keyword>
<dbReference type="Pfam" id="PF00005">
    <property type="entry name" value="ABC_tran"/>
    <property type="match status" value="1"/>
</dbReference>
<dbReference type="SUPFAM" id="SSF52540">
    <property type="entry name" value="P-loop containing nucleoside triphosphate hydrolases"/>
    <property type="match status" value="1"/>
</dbReference>
<evidence type="ECO:0000256" key="1">
    <source>
        <dbReference type="ARBA" id="ARBA00022448"/>
    </source>
</evidence>
<dbReference type="Pfam" id="PF12399">
    <property type="entry name" value="BCA_ABC_TP_C"/>
    <property type="match status" value="1"/>
</dbReference>
<comment type="caution">
    <text evidence="5">The sequence shown here is derived from an EMBL/GenBank/DDBJ whole genome shotgun (WGS) entry which is preliminary data.</text>
</comment>
<reference evidence="5 6" key="1">
    <citation type="submission" date="2019-04" db="EMBL/GenBank/DDBJ databases">
        <title>Streptomyces oryziradicis sp. nov., a novel actinomycete isolated from rhizosphere soil of rice (Oryza sativa L.).</title>
        <authorList>
            <person name="Li C."/>
        </authorList>
    </citation>
    <scope>NUCLEOTIDE SEQUENCE [LARGE SCALE GENOMIC DNA]</scope>
    <source>
        <strain evidence="5 6">NEAU-C40</strain>
    </source>
</reference>
<gene>
    <name evidence="5" type="ORF">FCI23_34925</name>
</gene>
<dbReference type="InterPro" id="IPR003593">
    <property type="entry name" value="AAA+_ATPase"/>
</dbReference>